<feature type="region of interest" description="Disordered" evidence="1">
    <location>
        <begin position="407"/>
        <end position="427"/>
    </location>
</feature>
<organism evidence="2">
    <name type="scientific">Dichomitus squalens</name>
    <dbReference type="NCBI Taxonomy" id="114155"/>
    <lineage>
        <taxon>Eukaryota</taxon>
        <taxon>Fungi</taxon>
        <taxon>Dikarya</taxon>
        <taxon>Basidiomycota</taxon>
        <taxon>Agaricomycotina</taxon>
        <taxon>Agaricomycetes</taxon>
        <taxon>Polyporales</taxon>
        <taxon>Polyporaceae</taxon>
        <taxon>Dichomitus</taxon>
    </lineage>
</organism>
<evidence type="ECO:0000256" key="1">
    <source>
        <dbReference type="SAM" id="MobiDB-lite"/>
    </source>
</evidence>
<feature type="region of interest" description="Disordered" evidence="1">
    <location>
        <begin position="450"/>
        <end position="503"/>
    </location>
</feature>
<gene>
    <name evidence="2" type="ORF">BD311DRAFT_443493</name>
</gene>
<feature type="region of interest" description="Disordered" evidence="1">
    <location>
        <begin position="537"/>
        <end position="556"/>
    </location>
</feature>
<dbReference type="EMBL" id="ML143391">
    <property type="protein sequence ID" value="TBU33601.1"/>
    <property type="molecule type" value="Genomic_DNA"/>
</dbReference>
<protein>
    <submittedName>
        <fullName evidence="2">Uncharacterized protein</fullName>
    </submittedName>
</protein>
<evidence type="ECO:0000313" key="2">
    <source>
        <dbReference type="EMBL" id="TBU33601.1"/>
    </source>
</evidence>
<feature type="compositionally biased region" description="Basic and acidic residues" evidence="1">
    <location>
        <begin position="600"/>
        <end position="613"/>
    </location>
</feature>
<feature type="compositionally biased region" description="Polar residues" evidence="1">
    <location>
        <begin position="311"/>
        <end position="330"/>
    </location>
</feature>
<dbReference type="Proteomes" id="UP000292957">
    <property type="component" value="Unassembled WGS sequence"/>
</dbReference>
<sequence>MLGRRIVEPCPAIEDTEDSQWLPEATTSLTVRRVKSAGLRIVTESEALWPDVSLGHVNTLRPPSVNRQSYLSMKTPDTSHTFGFPNPTMASPEHPYAVTSSPSASPATGILHARRLSRYSQVESTLRSAAKVSYVEVPPQELQIRVLEKATAILSEQARDAQACASKLRARLAEKGSQSLTREELEALQREYWMEEHRSVARKIQCEETKGLLTKLSSPISEVPPPLVVASPPLTRQEANLARFLQLSPTRIDLPRSRSTLTSPTLTRRKTISHARPMRLRPSALDLALLSPIQSHRRRSRSFDATHSRRNSGSTDATFVSEHSSEQSTVALPPAPVKSPSYPVLSELDGVIRIAKMASRRPLETLLAEAGDIAIPEYAVDLIEDFAASPILVDTMLSPVVFSRSPSTLFSPMSPRSQPPPQLEMPSLSALEDRDPRRSLSMPDFSHFAMEDEEPPKFNSPVRAPSRPSSPPSLPRPSSRTGNIIDRLRSPAAGNGTPVVPRRPATANACLRSTATQSLHASSIRFGSLRLSSPSLMTVPESDVDPLQRPQSSMSGFGYASPEAVLERAENGREVKPGRGRFSISSIRRRRFNSTPSDVGTRESRSIKEKAEGAKGVLRGLRRKLSMLGSQR</sequence>
<proteinExistence type="predicted"/>
<reference evidence="2" key="1">
    <citation type="submission" date="2019-01" db="EMBL/GenBank/DDBJ databases">
        <title>Draft genome sequences of three monokaryotic isolates of the white-rot basidiomycete fungus Dichomitus squalens.</title>
        <authorList>
            <consortium name="DOE Joint Genome Institute"/>
            <person name="Lopez S.C."/>
            <person name="Andreopoulos B."/>
            <person name="Pangilinan J."/>
            <person name="Lipzen A."/>
            <person name="Riley R."/>
            <person name="Ahrendt S."/>
            <person name="Ng V."/>
            <person name="Barry K."/>
            <person name="Daum C."/>
            <person name="Grigoriev I.V."/>
            <person name="Hilden K.S."/>
            <person name="Makela M.R."/>
            <person name="de Vries R.P."/>
        </authorList>
    </citation>
    <scope>NUCLEOTIDE SEQUENCE [LARGE SCALE GENOMIC DNA]</scope>
    <source>
        <strain evidence="2">OM18370.1</strain>
    </source>
</reference>
<feature type="region of interest" description="Disordered" evidence="1">
    <location>
        <begin position="298"/>
        <end position="339"/>
    </location>
</feature>
<feature type="region of interest" description="Disordered" evidence="1">
    <location>
        <begin position="586"/>
        <end position="615"/>
    </location>
</feature>
<accession>A0A4Q9N3M0</accession>
<dbReference type="OrthoDB" id="3254613at2759"/>
<name>A0A4Q9N3M0_9APHY</name>
<dbReference type="AlphaFoldDB" id="A0A4Q9N3M0"/>